<evidence type="ECO:0000313" key="1">
    <source>
        <dbReference type="EMBL" id="MBB2149898.1"/>
    </source>
</evidence>
<dbReference type="PANTHER" id="PTHR23416">
    <property type="entry name" value="SIALIC ACID SYNTHASE-RELATED"/>
    <property type="match status" value="1"/>
</dbReference>
<dbReference type="Gene3D" id="2.160.10.10">
    <property type="entry name" value="Hexapeptide repeat proteins"/>
    <property type="match status" value="1"/>
</dbReference>
<dbReference type="GO" id="GO:0016746">
    <property type="term" value="F:acyltransferase activity"/>
    <property type="evidence" value="ECO:0007669"/>
    <property type="project" value="UniProtKB-KW"/>
</dbReference>
<protein>
    <submittedName>
        <fullName evidence="1">Acyltransferase</fullName>
    </submittedName>
</protein>
<organism evidence="1 2">
    <name type="scientific">Pedobacter gandavensis</name>
    <dbReference type="NCBI Taxonomy" id="2679963"/>
    <lineage>
        <taxon>Bacteria</taxon>
        <taxon>Pseudomonadati</taxon>
        <taxon>Bacteroidota</taxon>
        <taxon>Sphingobacteriia</taxon>
        <taxon>Sphingobacteriales</taxon>
        <taxon>Sphingobacteriaceae</taxon>
        <taxon>Pedobacter</taxon>
    </lineage>
</organism>
<reference evidence="1 2" key="1">
    <citation type="submission" date="2019-11" db="EMBL/GenBank/DDBJ databases">
        <title>Description of Pedobacter sp. LMG 31462T.</title>
        <authorList>
            <person name="Carlier A."/>
            <person name="Qi S."/>
            <person name="Vandamme P."/>
        </authorList>
    </citation>
    <scope>NUCLEOTIDE SEQUENCE [LARGE SCALE GENOMIC DNA]</scope>
    <source>
        <strain evidence="1 2">LMG 31462</strain>
    </source>
</reference>
<evidence type="ECO:0000313" key="2">
    <source>
        <dbReference type="Proteomes" id="UP000636110"/>
    </source>
</evidence>
<proteinExistence type="predicted"/>
<dbReference type="Proteomes" id="UP000636110">
    <property type="component" value="Unassembled WGS sequence"/>
</dbReference>
<dbReference type="RefSeq" id="WP_182958123.1">
    <property type="nucleotide sequence ID" value="NZ_WNXC01000004.1"/>
</dbReference>
<comment type="caution">
    <text evidence="1">The sequence shown here is derived from an EMBL/GenBank/DDBJ whole genome shotgun (WGS) entry which is preliminary data.</text>
</comment>
<name>A0ABR6EX87_9SPHI</name>
<sequence>MIRVISLCFYYGIFRFLPTSSFPYLGPTSMRLRYLCAKNIFAYCGSNVNVERGAWFGSGRGVKIGANSGIGINAVVPNNIIIGSNVMMGPNVEILVRDHLFNRVDIPMIQQGFTASKQCIIEDDVWIGMNVLILPGRTIKTGSIIAAGTILTKDFPEYAVVGGNPGKFLKSRKS</sequence>
<dbReference type="EMBL" id="WNXC01000004">
    <property type="protein sequence ID" value="MBB2149898.1"/>
    <property type="molecule type" value="Genomic_DNA"/>
</dbReference>
<dbReference type="Pfam" id="PF00132">
    <property type="entry name" value="Hexapep"/>
    <property type="match status" value="1"/>
</dbReference>
<dbReference type="InterPro" id="IPR001451">
    <property type="entry name" value="Hexapep"/>
</dbReference>
<dbReference type="InterPro" id="IPR011004">
    <property type="entry name" value="Trimer_LpxA-like_sf"/>
</dbReference>
<gene>
    <name evidence="1" type="ORF">GM920_13430</name>
</gene>
<keyword evidence="1" id="KW-0808">Transferase</keyword>
<keyword evidence="1" id="KW-0012">Acyltransferase</keyword>
<accession>A0ABR6EX87</accession>
<dbReference type="SUPFAM" id="SSF51161">
    <property type="entry name" value="Trimeric LpxA-like enzymes"/>
    <property type="match status" value="1"/>
</dbReference>
<dbReference type="CDD" id="cd04647">
    <property type="entry name" value="LbH_MAT_like"/>
    <property type="match status" value="1"/>
</dbReference>
<keyword evidence="2" id="KW-1185">Reference proteome</keyword>
<dbReference type="InterPro" id="IPR051159">
    <property type="entry name" value="Hexapeptide_acetyltransf"/>
</dbReference>